<dbReference type="InterPro" id="IPR003760">
    <property type="entry name" value="PnrA-like"/>
</dbReference>
<evidence type="ECO:0000256" key="4">
    <source>
        <dbReference type="ARBA" id="ARBA00022729"/>
    </source>
</evidence>
<dbReference type="EMBL" id="SJZJ01000021">
    <property type="protein sequence ID" value="TCJ22715.1"/>
    <property type="molecule type" value="Genomic_DNA"/>
</dbReference>
<name>A0A4R1BZC6_9ACTN</name>
<dbReference type="GO" id="GO:0005886">
    <property type="term" value="C:plasma membrane"/>
    <property type="evidence" value="ECO:0007669"/>
    <property type="project" value="UniProtKB-SubCell"/>
</dbReference>
<sequence>MRNISKIAAVGLVASLALTGCGKKHDDTSASGSKDVCKGFTDSSPVKLAIAFDVGGRGDHSFNDAAYTGAEKAVSDLGASCIDAQATVGETDAQRADRLKQLADKGANAIVGVGYLYSNAVNEVAQQYPKVNFLVVDGFDPDKNANANVAYDAFAPQESSYLAGVAAALKTKTKNVGVIGAVPGAVIDPFMAGYKAGVHAVDPMIKVQSKYIVQSGDKGFNDPTDAKQIAQQMLDGGADVIFHAAGLSGAGLFEAVAAAGDGKWAIGVDGDQYGSATKEEQPHILTSALKRVDTGVFDFASSVKDGKPQTSYVSYNLKNEGVGLSYSGGFIDDIKAKLDGYATKIENGQIKVPTDPKTVK</sequence>
<evidence type="ECO:0000256" key="5">
    <source>
        <dbReference type="ARBA" id="ARBA00023136"/>
    </source>
</evidence>
<keyword evidence="4" id="KW-0732">Signal</keyword>
<proteinExistence type="inferred from homology"/>
<dbReference type="Proteomes" id="UP000295453">
    <property type="component" value="Unassembled WGS sequence"/>
</dbReference>
<dbReference type="Gene3D" id="3.40.50.2300">
    <property type="match status" value="2"/>
</dbReference>
<dbReference type="SUPFAM" id="SSF53822">
    <property type="entry name" value="Periplasmic binding protein-like I"/>
    <property type="match status" value="1"/>
</dbReference>
<comment type="caution">
    <text evidence="8">The sequence shown here is derived from an EMBL/GenBank/DDBJ whole genome shotgun (WGS) entry which is preliminary data.</text>
</comment>
<accession>A0A4R1BZC6</accession>
<dbReference type="AlphaFoldDB" id="A0A4R1BZC6"/>
<dbReference type="CDD" id="cd06354">
    <property type="entry name" value="PBP1_PrnA-like"/>
    <property type="match status" value="1"/>
</dbReference>
<evidence type="ECO:0000313" key="8">
    <source>
        <dbReference type="EMBL" id="TCJ22715.1"/>
    </source>
</evidence>
<evidence type="ECO:0000256" key="1">
    <source>
        <dbReference type="ARBA" id="ARBA00004193"/>
    </source>
</evidence>
<dbReference type="PANTHER" id="PTHR34296:SF2">
    <property type="entry name" value="ABC TRANSPORTER GUANOSINE-BINDING PROTEIN NUPN"/>
    <property type="match status" value="1"/>
</dbReference>
<dbReference type="Pfam" id="PF02608">
    <property type="entry name" value="Bmp"/>
    <property type="match status" value="1"/>
</dbReference>
<gene>
    <name evidence="8" type="ORF">EPD65_12255</name>
</gene>
<dbReference type="PANTHER" id="PTHR34296">
    <property type="entry name" value="TRANSCRIPTIONAL ACTIVATOR PROTEIN MED"/>
    <property type="match status" value="1"/>
</dbReference>
<comment type="similarity">
    <text evidence="2">Belongs to the BMP lipoprotein family.</text>
</comment>
<keyword evidence="6" id="KW-0449">Lipoprotein</keyword>
<evidence type="ECO:0000313" key="9">
    <source>
        <dbReference type="Proteomes" id="UP000295453"/>
    </source>
</evidence>
<evidence type="ECO:0000256" key="3">
    <source>
        <dbReference type="ARBA" id="ARBA00022475"/>
    </source>
</evidence>
<evidence type="ECO:0000256" key="2">
    <source>
        <dbReference type="ARBA" id="ARBA00008610"/>
    </source>
</evidence>
<organism evidence="8 9">
    <name type="scientific">Nocardioides jejuensis</name>
    <dbReference type="NCBI Taxonomy" id="2502782"/>
    <lineage>
        <taxon>Bacteria</taxon>
        <taxon>Bacillati</taxon>
        <taxon>Actinomycetota</taxon>
        <taxon>Actinomycetes</taxon>
        <taxon>Propionibacteriales</taxon>
        <taxon>Nocardioidaceae</taxon>
        <taxon>Nocardioides</taxon>
    </lineage>
</organism>
<dbReference type="PROSITE" id="PS51257">
    <property type="entry name" value="PROKAR_LIPOPROTEIN"/>
    <property type="match status" value="1"/>
</dbReference>
<protein>
    <submittedName>
        <fullName evidence="8">BMP family ABC transporter substrate-binding protein</fullName>
    </submittedName>
</protein>
<keyword evidence="3" id="KW-1003">Cell membrane</keyword>
<reference evidence="8 9" key="1">
    <citation type="submission" date="2019-03" db="EMBL/GenBank/DDBJ databases">
        <authorList>
            <person name="Kim M.K.M."/>
        </authorList>
    </citation>
    <scope>NUCLEOTIDE SEQUENCE [LARGE SCALE GENOMIC DNA]</scope>
    <source>
        <strain evidence="8 9">18JY15-6</strain>
    </source>
</reference>
<dbReference type="InterPro" id="IPR028082">
    <property type="entry name" value="Peripla_BP_I"/>
</dbReference>
<evidence type="ECO:0000256" key="6">
    <source>
        <dbReference type="ARBA" id="ARBA00023288"/>
    </source>
</evidence>
<feature type="domain" description="ABC transporter substrate-binding protein PnrA-like" evidence="7">
    <location>
        <begin position="50"/>
        <end position="354"/>
    </location>
</feature>
<dbReference type="RefSeq" id="WP_131584530.1">
    <property type="nucleotide sequence ID" value="NZ_SJZJ01000021.1"/>
</dbReference>
<evidence type="ECO:0000259" key="7">
    <source>
        <dbReference type="Pfam" id="PF02608"/>
    </source>
</evidence>
<dbReference type="OrthoDB" id="9784230at2"/>
<keyword evidence="9" id="KW-1185">Reference proteome</keyword>
<keyword evidence="5" id="KW-0472">Membrane</keyword>
<dbReference type="InterPro" id="IPR050957">
    <property type="entry name" value="BMP_lipoprotein"/>
</dbReference>
<comment type="subcellular location">
    <subcellularLocation>
        <location evidence="1">Cell membrane</location>
        <topology evidence="1">Lipid-anchor</topology>
    </subcellularLocation>
</comment>